<dbReference type="InterPro" id="IPR012340">
    <property type="entry name" value="NA-bd_OB-fold"/>
</dbReference>
<sequence length="989" mass="112667">MIKTEKHLRVRNYRGQTVRVVREHYLREDVPCNSELCLAGCPSDGKTLLPMATHYIVPDCQVTRDYLEILELPEITGILFLQTVLHSVLHHGNRRSYNNIRKMVKDPRQQCTIFANEYCHYAYCERQPGELLKEWQLRSVYEAAVWYYNHLAGQVSIVMITEDQEFIAKFAAKTRQVFLLTMQEYLKTFWPTLSNALDIYESLSASLSESTVEKDTTKGYKEYLPQEILSAGIKSGRYIQGCVHVNKHRPQREAFVQRAGGGMKESGTDSDIIISGMLARNRAVDGDIVAVELLPKSQWVGKIISLTETHEGIENTEAMIDSSNVMPTGRVIGILQRNWRDYVASFSADKENKGNTSKAGKVLVIPWDYRIPKIRISTRQSDSLGDHRVIVRIDSWPVDSQYPNGHFVQTLGSIGKLETEISSILVENSISIRSFSEGQIKELPSNSSDDPWTIDPEEVARRQDLRDSHLIFSIDPKGCEDVDDTLSVRQLPNGNIELGVHIADVSYFVKPNSLTDLEAKSRATTVYLADRRYDMLPPILSADLCSLIGGEDRYAMSVLWQLSPNYDVIDVWYGRTVIRSAYKMFYEAAQALHDGKDVRDDIPELEGLDEEVIQERLRELNFSISTLMSIARHLKSKRESGGAVQLEGLEIQVQLSDKKDIQDLVPKQALEIHETIAECMIFANHWVAKKITEAFPSFALLRHHPLPRQEHFENLLYCAKSKGFSVDTSTNKNLADSLDRCVDEKNPIFNKLLRTLATYAMSNALYFSTGSLSRDQFYHYGLALDRYTHFTSPIRRYADIIVHRLLMAAIKEDEENLLLGNKELQDLCDHINHKNRAAQHAQRASQELFQALYFKDRDPNTDESCVVDAVIFGLRTNGVLVFIPRYRARISVAASHAHTSMTRFDLVASVPYCSNHKEENATQRLHEKTDIVQEVTRDVKQEVAISTEINDELGSDFNELKSKYGQTKDHCSIYSLLQQFKEMGLEEES</sequence>
<keyword evidence="3" id="KW-0460">Magnesium</keyword>
<proteinExistence type="inferred from homology"/>
<dbReference type="Pfam" id="PF17849">
    <property type="entry name" value="OB_Dis3"/>
    <property type="match status" value="1"/>
</dbReference>
<dbReference type="Gene3D" id="2.40.50.700">
    <property type="match status" value="1"/>
</dbReference>
<dbReference type="PROSITE" id="PS01175">
    <property type="entry name" value="RIBONUCLEASE_II"/>
    <property type="match status" value="1"/>
</dbReference>
<name>A0ABM0GT85_SACKO</name>
<dbReference type="SUPFAM" id="SSF50249">
    <property type="entry name" value="Nucleic acid-binding proteins"/>
    <property type="match status" value="2"/>
</dbReference>
<dbReference type="PANTHER" id="PTHR23355">
    <property type="entry name" value="RIBONUCLEASE"/>
    <property type="match status" value="1"/>
</dbReference>
<evidence type="ECO:0000256" key="1">
    <source>
        <dbReference type="ARBA" id="ARBA00001946"/>
    </source>
</evidence>
<reference evidence="7" key="1">
    <citation type="submission" date="2025-08" db="UniProtKB">
        <authorList>
            <consortium name="RefSeq"/>
        </authorList>
    </citation>
    <scope>IDENTIFICATION</scope>
    <source>
        <tissue evidence="7">Testes</tissue>
    </source>
</reference>
<gene>
    <name evidence="7" type="primary">LOC100375431</name>
</gene>
<comment type="similarity">
    <text evidence="4">Belongs to the RNR ribonuclease family.</text>
</comment>
<dbReference type="InterPro" id="IPR050180">
    <property type="entry name" value="RNR_Ribonuclease"/>
</dbReference>
<comment type="cofactor">
    <cofactor evidence="1">
        <name>Mg(2+)</name>
        <dbReference type="ChEBI" id="CHEBI:18420"/>
    </cofactor>
</comment>
<dbReference type="Pfam" id="PF00773">
    <property type="entry name" value="RNB"/>
    <property type="match status" value="1"/>
</dbReference>
<keyword evidence="6" id="KW-1185">Reference proteome</keyword>
<evidence type="ECO:0000256" key="2">
    <source>
        <dbReference type="ARBA" id="ARBA00016366"/>
    </source>
</evidence>
<evidence type="ECO:0000256" key="3">
    <source>
        <dbReference type="ARBA" id="ARBA00022842"/>
    </source>
</evidence>
<evidence type="ECO:0000259" key="5">
    <source>
        <dbReference type="SMART" id="SM00955"/>
    </source>
</evidence>
<accession>A0ABM0GT85</accession>
<dbReference type="CDD" id="cd09862">
    <property type="entry name" value="PIN_Rrp44-like"/>
    <property type="match status" value="1"/>
</dbReference>
<dbReference type="InterPro" id="IPR041505">
    <property type="entry name" value="Dis3_CSD2"/>
</dbReference>
<evidence type="ECO:0000256" key="4">
    <source>
        <dbReference type="RuleBase" id="RU003901"/>
    </source>
</evidence>
<dbReference type="InterPro" id="IPR022966">
    <property type="entry name" value="RNase_II/R_CS"/>
</dbReference>
<dbReference type="SMART" id="SM00955">
    <property type="entry name" value="RNB"/>
    <property type="match status" value="1"/>
</dbReference>
<evidence type="ECO:0000313" key="7">
    <source>
        <dbReference type="RefSeq" id="XP_002736854.1"/>
    </source>
</evidence>
<dbReference type="PANTHER" id="PTHR23355:SF30">
    <property type="entry name" value="DIS3-LIKE EXONUCLEASE 1"/>
    <property type="match status" value="1"/>
</dbReference>
<organism evidence="6 7">
    <name type="scientific">Saccoglossus kowalevskii</name>
    <name type="common">Acorn worm</name>
    <dbReference type="NCBI Taxonomy" id="10224"/>
    <lineage>
        <taxon>Eukaryota</taxon>
        <taxon>Metazoa</taxon>
        <taxon>Hemichordata</taxon>
        <taxon>Enteropneusta</taxon>
        <taxon>Harrimaniidae</taxon>
        <taxon>Saccoglossus</taxon>
    </lineage>
</organism>
<evidence type="ECO:0000313" key="6">
    <source>
        <dbReference type="Proteomes" id="UP000694865"/>
    </source>
</evidence>
<dbReference type="RefSeq" id="XP_002736854.1">
    <property type="nucleotide sequence ID" value="XM_002736808.1"/>
</dbReference>
<protein>
    <recommendedName>
        <fullName evidence="2">DIS3-like exonuclease 1</fullName>
    </recommendedName>
</protein>
<dbReference type="Gene3D" id="2.40.50.690">
    <property type="match status" value="1"/>
</dbReference>
<dbReference type="InterPro" id="IPR001900">
    <property type="entry name" value="RNase_II/R"/>
</dbReference>
<dbReference type="Proteomes" id="UP000694865">
    <property type="component" value="Unplaced"/>
</dbReference>
<feature type="domain" description="RNB" evidence="5">
    <location>
        <begin position="462"/>
        <end position="812"/>
    </location>
</feature>
<dbReference type="Gene3D" id="3.40.50.1010">
    <property type="entry name" value="5'-nuclease"/>
    <property type="match status" value="1"/>
</dbReference>
<dbReference type="GeneID" id="100375431"/>